<evidence type="ECO:0000256" key="1">
    <source>
        <dbReference type="SAM" id="MobiDB-lite"/>
    </source>
</evidence>
<feature type="region of interest" description="Disordered" evidence="1">
    <location>
        <begin position="1"/>
        <end position="39"/>
    </location>
</feature>
<gene>
    <name evidence="2" type="ORF">M422DRAFT_248513</name>
</gene>
<dbReference type="HOGENOM" id="CLU_937408_0_0_1"/>
<sequence>MFEKRYEKIEDRTRTGSKRTAKEMSQVVSVRHETRQEMRDKTASGLELIHIRVLEELRNGFWENTRLARDGAGKGLLAGMRAQVRDECEPRRLHEAFACATVPLALVPAPMRPNVFCAGVNKDSQNKTDDTPRRRWFTRPCTFAKACLHASHSHTRPPVLRSDLCRSFGDDASLFRATAVGVAVTVSCAVVSSSVPAAEPPADDMPAVIPARVASEYGVAGGLTISLTFSSFTWGIPIEGKQSNWDSESNQRLAFTTFLLHQKALVSAPVPPPSYTQYTCILLSINLDPEFFPILPI</sequence>
<accession>A0A0C9W5X2</accession>
<dbReference type="Proteomes" id="UP000054279">
    <property type="component" value="Unassembled WGS sequence"/>
</dbReference>
<name>A0A0C9W5X2_SPHS4</name>
<evidence type="ECO:0000313" key="3">
    <source>
        <dbReference type="Proteomes" id="UP000054279"/>
    </source>
</evidence>
<proteinExistence type="predicted"/>
<reference evidence="2 3" key="1">
    <citation type="submission" date="2014-06" db="EMBL/GenBank/DDBJ databases">
        <title>Evolutionary Origins and Diversification of the Mycorrhizal Mutualists.</title>
        <authorList>
            <consortium name="DOE Joint Genome Institute"/>
            <consortium name="Mycorrhizal Genomics Consortium"/>
            <person name="Kohler A."/>
            <person name="Kuo A."/>
            <person name="Nagy L.G."/>
            <person name="Floudas D."/>
            <person name="Copeland A."/>
            <person name="Barry K.W."/>
            <person name="Cichocki N."/>
            <person name="Veneault-Fourrey C."/>
            <person name="LaButti K."/>
            <person name="Lindquist E.A."/>
            <person name="Lipzen A."/>
            <person name="Lundell T."/>
            <person name="Morin E."/>
            <person name="Murat C."/>
            <person name="Riley R."/>
            <person name="Ohm R."/>
            <person name="Sun H."/>
            <person name="Tunlid A."/>
            <person name="Henrissat B."/>
            <person name="Grigoriev I.V."/>
            <person name="Hibbett D.S."/>
            <person name="Martin F."/>
        </authorList>
    </citation>
    <scope>NUCLEOTIDE SEQUENCE [LARGE SCALE GENOMIC DNA]</scope>
    <source>
        <strain evidence="2 3">SS14</strain>
    </source>
</reference>
<feature type="compositionally biased region" description="Basic and acidic residues" evidence="1">
    <location>
        <begin position="1"/>
        <end position="14"/>
    </location>
</feature>
<feature type="compositionally biased region" description="Basic and acidic residues" evidence="1">
    <location>
        <begin position="30"/>
        <end position="39"/>
    </location>
</feature>
<evidence type="ECO:0000313" key="2">
    <source>
        <dbReference type="EMBL" id="KIJ47931.1"/>
    </source>
</evidence>
<dbReference type="EMBL" id="KN837100">
    <property type="protein sequence ID" value="KIJ47931.1"/>
    <property type="molecule type" value="Genomic_DNA"/>
</dbReference>
<keyword evidence="3" id="KW-1185">Reference proteome</keyword>
<dbReference type="AlphaFoldDB" id="A0A0C9W5X2"/>
<organism evidence="2 3">
    <name type="scientific">Sphaerobolus stellatus (strain SS14)</name>
    <dbReference type="NCBI Taxonomy" id="990650"/>
    <lineage>
        <taxon>Eukaryota</taxon>
        <taxon>Fungi</taxon>
        <taxon>Dikarya</taxon>
        <taxon>Basidiomycota</taxon>
        <taxon>Agaricomycotina</taxon>
        <taxon>Agaricomycetes</taxon>
        <taxon>Phallomycetidae</taxon>
        <taxon>Geastrales</taxon>
        <taxon>Sphaerobolaceae</taxon>
        <taxon>Sphaerobolus</taxon>
    </lineage>
</organism>
<protein>
    <submittedName>
        <fullName evidence="2">Uncharacterized protein</fullName>
    </submittedName>
</protein>